<feature type="region of interest" description="Disordered" evidence="4">
    <location>
        <begin position="1"/>
        <end position="20"/>
    </location>
</feature>
<protein>
    <submittedName>
        <fullName evidence="5">DEHA2E12694p</fullName>
    </submittedName>
</protein>
<dbReference type="AlphaFoldDB" id="Q6BPL2"/>
<feature type="compositionally biased region" description="Polar residues" evidence="4">
    <location>
        <begin position="328"/>
        <end position="340"/>
    </location>
</feature>
<dbReference type="GO" id="GO:0051642">
    <property type="term" value="P:centrosome localization"/>
    <property type="evidence" value="ECO:0007669"/>
    <property type="project" value="TreeGrafter"/>
</dbReference>
<dbReference type="KEGG" id="dha:DEHA2E12694g"/>
<dbReference type="OMA" id="YITNYQN"/>
<reference evidence="5 6" key="1">
    <citation type="journal article" date="2004" name="Nature">
        <title>Genome evolution in yeasts.</title>
        <authorList>
            <consortium name="Genolevures"/>
            <person name="Dujon B."/>
            <person name="Sherman D."/>
            <person name="Fischer G."/>
            <person name="Durrens P."/>
            <person name="Casaregola S."/>
            <person name="Lafontaine I."/>
            <person name="de Montigny J."/>
            <person name="Marck C."/>
            <person name="Neuveglise C."/>
            <person name="Talla E."/>
            <person name="Goffard N."/>
            <person name="Frangeul L."/>
            <person name="Aigle M."/>
            <person name="Anthouard V."/>
            <person name="Babour A."/>
            <person name="Barbe V."/>
            <person name="Barnay S."/>
            <person name="Blanchin S."/>
            <person name="Beckerich J.M."/>
            <person name="Beyne E."/>
            <person name="Bleykasten C."/>
            <person name="Boisrame A."/>
            <person name="Boyer J."/>
            <person name="Cattolico L."/>
            <person name="Confanioleri F."/>
            <person name="de Daruvar A."/>
            <person name="Despons L."/>
            <person name="Fabre E."/>
            <person name="Fairhead C."/>
            <person name="Ferry-Dumazet H."/>
            <person name="Groppi A."/>
            <person name="Hantraye F."/>
            <person name="Hennequin C."/>
            <person name="Jauniaux N."/>
            <person name="Joyet P."/>
            <person name="Kachouri R."/>
            <person name="Kerrest A."/>
            <person name="Koszul R."/>
            <person name="Lemaire M."/>
            <person name="Lesur I."/>
            <person name="Ma L."/>
            <person name="Muller H."/>
            <person name="Nicaud J.M."/>
            <person name="Nikolski M."/>
            <person name="Oztas S."/>
            <person name="Ozier-Kalogeropoulos O."/>
            <person name="Pellenz S."/>
            <person name="Potier S."/>
            <person name="Richard G.F."/>
            <person name="Straub M.L."/>
            <person name="Suleau A."/>
            <person name="Swennene D."/>
            <person name="Tekaia F."/>
            <person name="Wesolowski-Louvel M."/>
            <person name="Westhof E."/>
            <person name="Wirth B."/>
            <person name="Zeniou-Meyer M."/>
            <person name="Zivanovic I."/>
            <person name="Bolotin-Fukuhara M."/>
            <person name="Thierry A."/>
            <person name="Bouchier C."/>
            <person name="Caudron B."/>
            <person name="Scarpelli C."/>
            <person name="Gaillardin C."/>
            <person name="Weissenbach J."/>
            <person name="Wincker P."/>
            <person name="Souciet J.L."/>
        </authorList>
    </citation>
    <scope>NUCLEOTIDE SEQUENCE [LARGE SCALE GENOMIC DNA]</scope>
    <source>
        <strain evidence="6">ATCC 36239 / CBS 767 / BCRC 21394 / JCM 1990 / NBRC 0083 / IGC 2968</strain>
    </source>
</reference>
<dbReference type="GO" id="GO:0008017">
    <property type="term" value="F:microtubule binding"/>
    <property type="evidence" value="ECO:0007669"/>
    <property type="project" value="InterPro"/>
</dbReference>
<evidence type="ECO:0000256" key="4">
    <source>
        <dbReference type="SAM" id="MobiDB-lite"/>
    </source>
</evidence>
<dbReference type="GO" id="GO:0000776">
    <property type="term" value="C:kinetochore"/>
    <property type="evidence" value="ECO:0007669"/>
    <property type="project" value="TreeGrafter"/>
</dbReference>
<keyword evidence="6" id="KW-1185">Reference proteome</keyword>
<proteinExistence type="inferred from homology"/>
<evidence type="ECO:0000313" key="5">
    <source>
        <dbReference type="EMBL" id="CAG88099.2"/>
    </source>
</evidence>
<name>Q6BPL2_DEBHA</name>
<dbReference type="OrthoDB" id="5877028at2759"/>
<dbReference type="eggNOG" id="KOG1853">
    <property type="taxonomic scope" value="Eukaryota"/>
</dbReference>
<evidence type="ECO:0000313" key="6">
    <source>
        <dbReference type="Proteomes" id="UP000000599"/>
    </source>
</evidence>
<dbReference type="Proteomes" id="UP000000599">
    <property type="component" value="Chromosome E"/>
</dbReference>
<dbReference type="GeneID" id="2902176"/>
<accession>Q6BPL2</accession>
<feature type="compositionally biased region" description="Basic and acidic residues" evidence="4">
    <location>
        <begin position="352"/>
        <end position="361"/>
    </location>
</feature>
<dbReference type="GO" id="GO:0047496">
    <property type="term" value="P:vesicle transport along microtubule"/>
    <property type="evidence" value="ECO:0007669"/>
    <property type="project" value="TreeGrafter"/>
</dbReference>
<dbReference type="VEuPathDB" id="FungiDB:DEHA2E12694g"/>
<feature type="coiled-coil region" evidence="3">
    <location>
        <begin position="26"/>
        <end position="201"/>
    </location>
</feature>
<evidence type="ECO:0000256" key="3">
    <source>
        <dbReference type="SAM" id="Coils"/>
    </source>
</evidence>
<gene>
    <name evidence="5" type="ordered locus">DEHA2E12694g</name>
</gene>
<evidence type="ECO:0000256" key="2">
    <source>
        <dbReference type="ARBA" id="ARBA00023054"/>
    </source>
</evidence>
<dbReference type="GO" id="GO:0007059">
    <property type="term" value="P:chromosome segregation"/>
    <property type="evidence" value="ECO:0007669"/>
    <property type="project" value="TreeGrafter"/>
</dbReference>
<dbReference type="EMBL" id="CR382137">
    <property type="protein sequence ID" value="CAG88099.2"/>
    <property type="molecule type" value="Genomic_DNA"/>
</dbReference>
<dbReference type="InterPro" id="IPR033494">
    <property type="entry name" value="NUDE"/>
</dbReference>
<dbReference type="Gene3D" id="6.10.250.1080">
    <property type="match status" value="1"/>
</dbReference>
<dbReference type="PANTHER" id="PTHR10921:SF1">
    <property type="entry name" value="NUCLEAR DISTRIBUTION PROTEIN NUDE HOMOLOG"/>
    <property type="match status" value="1"/>
</dbReference>
<dbReference type="HOGENOM" id="CLU_713761_0_0_1"/>
<dbReference type="InParanoid" id="Q6BPL2"/>
<dbReference type="GO" id="GO:0007020">
    <property type="term" value="P:microtubule nucleation"/>
    <property type="evidence" value="ECO:0007669"/>
    <property type="project" value="TreeGrafter"/>
</dbReference>
<comment type="similarity">
    <text evidence="1">Belongs to the nudE family.</text>
</comment>
<feature type="region of interest" description="Disordered" evidence="4">
    <location>
        <begin position="267"/>
        <end position="373"/>
    </location>
</feature>
<organism evidence="5 6">
    <name type="scientific">Debaryomyces hansenii (strain ATCC 36239 / CBS 767 / BCRC 21394 / JCM 1990 / NBRC 0083 / IGC 2968)</name>
    <name type="common">Yeast</name>
    <name type="synonym">Torulaspora hansenii</name>
    <dbReference type="NCBI Taxonomy" id="284592"/>
    <lineage>
        <taxon>Eukaryota</taxon>
        <taxon>Fungi</taxon>
        <taxon>Dikarya</taxon>
        <taxon>Ascomycota</taxon>
        <taxon>Saccharomycotina</taxon>
        <taxon>Pichiomycetes</taxon>
        <taxon>Debaryomycetaceae</taxon>
        <taxon>Debaryomyces</taxon>
    </lineage>
</organism>
<dbReference type="GO" id="GO:0000132">
    <property type="term" value="P:establishment of mitotic spindle orientation"/>
    <property type="evidence" value="ECO:0007669"/>
    <property type="project" value="TreeGrafter"/>
</dbReference>
<sequence length="387" mass="43996">MESPNCKQEPPSPSKLNRDELEQLSQEKVVQRVIELESELNEFQESSKELEQALEEELQGLENENSAIRETLGVSREQLQISKVTISNLNKEMSDLNEAVITKTQEYEKQISSLKQKLVSVEIVNDDMEENDRMLCNKLELAGQFNNELLEKIAIIENDLHRERQTNSQKQLHITNFEITVKELNEKVSSLETKLKFYENNDVESSFLSMKDILNAGPPSSKNIHALASGRGSKMKKSDSLKKLHQLTTDSESMSRKARNLKNSVYTSHMKSSPTTKLSRHTSKATLRGKLEDKENIEPSQKNKTIPISPPIMDISATADSDAKGPQRTYNPDQFQTSRQALEAVKGSPRMNNKDSSKEPGIHQLKRRHRRTNIFDTFKSLSLSNSN</sequence>
<dbReference type="STRING" id="284592.Q6BPL2"/>
<evidence type="ECO:0000256" key="1">
    <source>
        <dbReference type="ARBA" id="ARBA00007429"/>
    </source>
</evidence>
<feature type="compositionally biased region" description="Polar residues" evidence="4">
    <location>
        <begin position="267"/>
        <end position="277"/>
    </location>
</feature>
<dbReference type="GO" id="GO:0005871">
    <property type="term" value="C:kinesin complex"/>
    <property type="evidence" value="ECO:0007669"/>
    <property type="project" value="TreeGrafter"/>
</dbReference>
<dbReference type="PANTHER" id="PTHR10921">
    <property type="entry name" value="NUCLEAR DISTRIBUTION PROTEIN NUDE HOMOLOG 1"/>
    <property type="match status" value="1"/>
</dbReference>
<dbReference type="RefSeq" id="XP_459858.2">
    <property type="nucleotide sequence ID" value="XM_459858.1"/>
</dbReference>
<keyword evidence="2 3" id="KW-0175">Coiled coil</keyword>